<dbReference type="GO" id="GO:0015031">
    <property type="term" value="P:protein transport"/>
    <property type="evidence" value="ECO:0007669"/>
    <property type="project" value="UniProtKB-KW"/>
</dbReference>
<dbReference type="Pfam" id="PF12783">
    <property type="entry name" value="Sec7-like_HUS"/>
    <property type="match status" value="1"/>
</dbReference>
<evidence type="ECO:0000256" key="2">
    <source>
        <dbReference type="ARBA" id="ARBA00022448"/>
    </source>
</evidence>
<feature type="compositionally biased region" description="Polar residues" evidence="4">
    <location>
        <begin position="484"/>
        <end position="504"/>
    </location>
</feature>
<evidence type="ECO:0000256" key="4">
    <source>
        <dbReference type="SAM" id="MobiDB-lite"/>
    </source>
</evidence>
<dbReference type="SUPFAM" id="SSF48371">
    <property type="entry name" value="ARM repeat"/>
    <property type="match status" value="1"/>
</dbReference>
<organism evidence="8 9">
    <name type="scientific">Penicillium frequentans</name>
    <dbReference type="NCBI Taxonomy" id="3151616"/>
    <lineage>
        <taxon>Eukaryota</taxon>
        <taxon>Fungi</taxon>
        <taxon>Dikarya</taxon>
        <taxon>Ascomycota</taxon>
        <taxon>Pezizomycotina</taxon>
        <taxon>Eurotiomycetes</taxon>
        <taxon>Eurotiomycetidae</taxon>
        <taxon>Eurotiales</taxon>
        <taxon>Aspergillaceae</taxon>
        <taxon>Penicillium</taxon>
    </lineage>
</organism>
<name>A0AAD6GBY5_9EURO</name>
<evidence type="ECO:0000259" key="7">
    <source>
        <dbReference type="Pfam" id="PF16213"/>
    </source>
</evidence>
<dbReference type="GO" id="GO:0005794">
    <property type="term" value="C:Golgi apparatus"/>
    <property type="evidence" value="ECO:0007669"/>
    <property type="project" value="UniProtKB-ARBA"/>
</dbReference>
<keyword evidence="3" id="KW-0653">Protein transport</keyword>
<dbReference type="InterPro" id="IPR032817">
    <property type="entry name" value="Mon2_C"/>
</dbReference>
<comment type="similarity">
    <text evidence="1">Belongs to the MON2 family.</text>
</comment>
<dbReference type="InterPro" id="IPR032629">
    <property type="entry name" value="DCB_dom"/>
</dbReference>
<dbReference type="EMBL" id="JAQIZZ010000007">
    <property type="protein sequence ID" value="KAJ5532592.1"/>
    <property type="molecule type" value="Genomic_DNA"/>
</dbReference>
<dbReference type="Pfam" id="PF16206">
    <property type="entry name" value="Mon2_C"/>
    <property type="match status" value="1"/>
</dbReference>
<feature type="domain" description="Mon2/Sec7/BIG1-like dimerisation and cyclophilin-binding" evidence="7">
    <location>
        <begin position="4"/>
        <end position="175"/>
    </location>
</feature>
<dbReference type="Pfam" id="PF16213">
    <property type="entry name" value="DCB"/>
    <property type="match status" value="1"/>
</dbReference>
<gene>
    <name evidence="8" type="ORF">N7494_009144</name>
</gene>
<evidence type="ECO:0000313" key="9">
    <source>
        <dbReference type="Proteomes" id="UP001220324"/>
    </source>
</evidence>
<keyword evidence="9" id="KW-1185">Reference proteome</keyword>
<comment type="caution">
    <text evidence="8">The sequence shown here is derived from an EMBL/GenBank/DDBJ whole genome shotgun (WGS) entry which is preliminary data.</text>
</comment>
<proteinExistence type="inferred from homology"/>
<feature type="compositionally biased region" description="Polar residues" evidence="4">
    <location>
        <begin position="637"/>
        <end position="656"/>
    </location>
</feature>
<evidence type="ECO:0000256" key="1">
    <source>
        <dbReference type="ARBA" id="ARBA00008144"/>
    </source>
</evidence>
<evidence type="ECO:0000259" key="5">
    <source>
        <dbReference type="Pfam" id="PF12783"/>
    </source>
</evidence>
<sequence>MSSQFLQTELANLIQESRRKNSDLRSAAEQSLNELKALPSTSEAQIAADLIRKPAFVEPFVIACHTRHAKLAGIGVICLQRLIASRALPSHRLKDVLAGLRETTNLSLDIQLKILQSLPSLLQFYSNDLSGDLLANTLEICATLQASKQIAVSSTAAATLQQLVVSTFERVSSEDKLPTDGKVTKTIKVDGQFVEIGQFSYDALQVLDDLCRLIDGEQLQFLRTRTLSPPFVLELIESIILNSGRLFVGHPELSQVLRVRLVPLIVRCLSERTTFSQTVRVTRILLILLKRHMSLLTAECEMVLGLLTHLLEPDGTAPWKRVLCMELFRGLYSEPGVVRQIYSLYDAEEGRKNILRDHMASFVRLASEKPSLIGVSNQSTSPPRADHSRSVTEDQIALETGGVAGVIGTSVPQTEMRVPGISTQWSVVRTPYIELLDKTEPSLPPETYIYSLVLNCISAFAEGLAKFILPLTVPDLKQKRRNRLANTPDQGPDSARSSQDLQSPDATRTQAAFSFKKSSVPINPLELQSHVQFSAIKTCAGIIENCWPAVLAACSTFLHASLDDEFYHNLVRAFQKLAHVAGLLRLSVPRDAFLTTLGKAAMPASTGSSKAQTSGAPAGAGSQAHDDFQKKRKSTDFSRTNSLPLDSTGSSVGDGQPVSLSTRNLLCLRALINLGIALGPTLDQPAWSILLETLQYTGLVIGISSSAMVKSASGAAEVPGTPGNDVPTANLGTEVIAVQAASSKLFESTSDYPTDSFQDILLALLGLSSFTEQRDEQEEVQQVSETPRSPQPSRQSGRMHQNARRVSHTVGKSRMQDEELKFVLDKGNELARANLERLSSLDAADSNAWQLLTKSLISISANIAISPNLRLQASGILNSLVFLTMRPRDGDEEETQNKVQTRNLQTIKDQVTSLYASDLVSSKSLPITVVEIHEQSLEVLQNILEQYAETFQDGWNLAFDLISGVFQGVAKVESSDQLSLPTERRSSGLPAGPRLVRAAYKSLHLVASDFLSLLPAACLLSLVDSLSSFASQTQDFNISLTTTSFFWTVSDFLQGQIEEFSIESHVDASVSEEALGDLAQSKDLSVSRNSLWLLLLLRNVDVTTDTRSEIRNSAIHTLLRIFDAYGRQLSPKAWRLCLNRVLFLMVEQIESTLNEPKAVKNDLKSWVDTTVVMINGVANLITTFFETIVSDEKFDQSWTRLLKYLQALVEMHLLEFSEATFASISSILIRVQSPIGLSKNALQCAWDLWINGHPASDEAKLDLNRPNQDAALAYIQTFQQVYRLYKDDLTTEHIEKILNHLRLLVWNSVSPLYSPDIDRPSTVQALVIDCIKTLCLEKEKSQDAILLCLAELSASALSQWSVDSDSRRPTFVAFSKNIIDLISWYIAEFGIKQDIFTNGALTTTLDRLNGPIGQKYTWQGKDREPFLWQKASTVSLNVLQVAVPYVEKQYSETNAAEITRFWQCVVDATHGIVSARGFQAQQLSNVRVQTDEAFDIAAFTRLKTLILPSLGASAIASSVRRDFAYALFSSSFIYPPQRLDFPATSIEKNPLQDFYKVRSGRTFDPPPTLRPKMAYVLMDTLFELATSAGADDASTPSPQTLLAQSVSPYLLLRCAMSLKAYIADQPLRGLMPQPTPARKALLHLLAHMVQLQSEPSAIPDPPVLKTVSAMTDSEDDAPRHHRKHLEWLYPLIVKAIQVAGKERDDGLVLQTLGQALKETGRFE</sequence>
<feature type="region of interest" description="Disordered" evidence="4">
    <location>
        <begin position="775"/>
        <end position="813"/>
    </location>
</feature>
<dbReference type="PANTHER" id="PTHR10663:SF333">
    <property type="entry name" value="PROTEIN MON2 HOMOLOG"/>
    <property type="match status" value="1"/>
</dbReference>
<accession>A0AAD6GBY5</accession>
<dbReference type="InterPro" id="IPR016024">
    <property type="entry name" value="ARM-type_fold"/>
</dbReference>
<dbReference type="PANTHER" id="PTHR10663">
    <property type="entry name" value="GUANYL-NUCLEOTIDE EXCHANGE FACTOR"/>
    <property type="match status" value="1"/>
</dbReference>
<feature type="compositionally biased region" description="Polar residues" evidence="4">
    <location>
        <begin position="605"/>
        <end position="615"/>
    </location>
</feature>
<reference evidence="8 9" key="1">
    <citation type="journal article" date="2023" name="IMA Fungus">
        <title>Comparative genomic study of the Penicillium genus elucidates a diverse pangenome and 15 lateral gene transfer events.</title>
        <authorList>
            <person name="Petersen C."/>
            <person name="Sorensen T."/>
            <person name="Nielsen M.R."/>
            <person name="Sondergaard T.E."/>
            <person name="Sorensen J.L."/>
            <person name="Fitzpatrick D.A."/>
            <person name="Frisvad J.C."/>
            <person name="Nielsen K.L."/>
        </authorList>
    </citation>
    <scope>NUCLEOTIDE SEQUENCE [LARGE SCALE GENOMIC DNA]</scope>
    <source>
        <strain evidence="8 9">IBT 35679</strain>
    </source>
</reference>
<feature type="domain" description="Mon2 C-terminal" evidence="6">
    <location>
        <begin position="1009"/>
        <end position="1231"/>
    </location>
</feature>
<feature type="domain" description="Mon2/Sec7/BIG1-like HUS" evidence="5">
    <location>
        <begin position="200"/>
        <end position="354"/>
    </location>
</feature>
<feature type="region of interest" description="Disordered" evidence="4">
    <location>
        <begin position="603"/>
        <end position="656"/>
    </location>
</feature>
<dbReference type="Proteomes" id="UP001220324">
    <property type="component" value="Unassembled WGS sequence"/>
</dbReference>
<evidence type="ECO:0000256" key="3">
    <source>
        <dbReference type="ARBA" id="ARBA00022927"/>
    </source>
</evidence>
<protein>
    <recommendedName>
        <fullName evidence="10">Protein MON2 homolog</fullName>
    </recommendedName>
</protein>
<evidence type="ECO:0000313" key="8">
    <source>
        <dbReference type="EMBL" id="KAJ5532592.1"/>
    </source>
</evidence>
<feature type="region of interest" description="Disordered" evidence="4">
    <location>
        <begin position="483"/>
        <end position="504"/>
    </location>
</feature>
<dbReference type="InterPro" id="IPR032691">
    <property type="entry name" value="Mon2/Sec7/BIG1-like_HUS"/>
</dbReference>
<keyword evidence="2" id="KW-0813">Transport</keyword>
<evidence type="ECO:0000259" key="6">
    <source>
        <dbReference type="Pfam" id="PF16206"/>
    </source>
</evidence>
<feature type="compositionally biased region" description="Polar residues" evidence="4">
    <location>
        <begin position="786"/>
        <end position="799"/>
    </location>
</feature>
<evidence type="ECO:0008006" key="10">
    <source>
        <dbReference type="Google" id="ProtNLM"/>
    </source>
</evidence>